<dbReference type="Proteomes" id="UP000664357">
    <property type="component" value="Unassembled WGS sequence"/>
</dbReference>
<reference evidence="1 2" key="1">
    <citation type="submission" date="2021-03" db="EMBL/GenBank/DDBJ databases">
        <authorList>
            <person name="Gilmore M.S."/>
            <person name="Schwartzman J."/>
            <person name="Van Tyne D."/>
            <person name="Martin M."/>
            <person name="Earl A.M."/>
            <person name="Manson A.L."/>
            <person name="Straub T."/>
            <person name="Salamzade R."/>
            <person name="Saavedra J."/>
            <person name="Lebreton F."/>
            <person name="Prichula J."/>
            <person name="Schaufler K."/>
            <person name="Gaca A."/>
            <person name="Sgardioli B."/>
            <person name="Wagenaar J."/>
            <person name="Strong T."/>
        </authorList>
    </citation>
    <scope>NUCLEOTIDE SEQUENCE [LARGE SCALE GENOMIC DNA]</scope>
    <source>
        <strain evidence="1 2">665A</strain>
    </source>
</reference>
<dbReference type="Pfam" id="PF18780">
    <property type="entry name" value="HNH_repeat"/>
    <property type="match status" value="15"/>
</dbReference>
<gene>
    <name evidence="1" type="ORF">JZO67_002173</name>
</gene>
<sequence length="889" mass="100839">MSENGNKNSSNEELIALIQQKAIELGRTPTHKDVETAAAATAIRRFDSWNNFLASAGLETKNSGNAPMSDEEAIRLFQAKAAEMGRTPEQNEVTQFRAVIKNYGGWKKFLLAAGLEPPEIEKFKQISDKRLIELVQIRAAELGRTPKKYEFVQGATATHRYGGWSDFLRAANLEPAKVKRRRKQQRSETPEKYFSDEQLIELVQARASELGRTPKSYEFAQGATVTNRFGGWRNFLASAGLETGMPRERQKALSKEQLMELVQAQAAELGRIPQKHEFAQNKQACDRFGGWEIFLYRAGLKTTKPKPYRKSLSNEQLMEEARAQAVELGRPPKKKEFKHGSQAVNRYGSWIEFLLAAGLKPEKYIQVSNERLVELIRAEIVELGRVPKMEESPYCKVAFNRYGGWYNFLKAVEQMPAARGKNILKISNNQILQLIKAQAVELNRTPTIIEFEYADLAKDKFRSWERFLKSAGLELIEPPEEKTEIIVKMSNEQLIERVQAQAAELDRTPSIREFQHAPVAIKRFGLWSAFLKSAGLDLLFPGRSGYKISNEQLLEEVQAKAAELGRTPTIREFHYGRLANGRFGTWNAFLKSAGLTRVKPMNPKTKISNEQLIELVQVRAAELGRTPKRNEFKHGRLVTSRFGKWSIFLQSAGLDPVKPVKARPKISNEQLLDLVKERALELGRTPKRYEFKRGELATSRFGTWADFLQSAALEPAKPVKSGYKISNEQLIELVQAQAAELGRTPRKKEFKYGYLILKRFGNWTTFLNSAGLEEAGKHETAISNEQLLDLVKERTVQIGRSPSAKEFRYGTLVIGRFGSWRAFLLEAGLEPAKREPLKAQLNDEELIAAIKQRAVELEKIPEVKDFERASLASYRFGTWNTFLKKAGLI</sequence>
<name>A0ABV0ENN2_9ENTE</name>
<dbReference type="InterPro" id="IPR041025">
    <property type="entry name" value="HNH_repeat"/>
</dbReference>
<reference evidence="1 2" key="2">
    <citation type="submission" date="2024-02" db="EMBL/GenBank/DDBJ databases">
        <title>The Genome Sequence of Enterococcus sp. DIV0159.</title>
        <authorList>
            <person name="Earl A."/>
            <person name="Manson A."/>
            <person name="Gilmore M."/>
            <person name="Sanders J."/>
            <person name="Shea T."/>
            <person name="Howe W."/>
            <person name="Livny J."/>
            <person name="Cuomo C."/>
            <person name="Neafsey D."/>
            <person name="Birren B."/>
        </authorList>
    </citation>
    <scope>NUCLEOTIDE SEQUENCE [LARGE SCALE GENOMIC DNA]</scope>
    <source>
        <strain evidence="1 2">665A</strain>
    </source>
</reference>
<keyword evidence="2" id="KW-1185">Reference proteome</keyword>
<dbReference type="EMBL" id="JAFREL020000001">
    <property type="protein sequence ID" value="MEO1770222.1"/>
    <property type="molecule type" value="Genomic_DNA"/>
</dbReference>
<proteinExistence type="predicted"/>
<accession>A0ABV0ENN2</accession>
<protein>
    <submittedName>
        <fullName evidence="1">Uncharacterized protein</fullName>
    </submittedName>
</protein>
<dbReference type="RefSeq" id="WP_207705375.1">
    <property type="nucleotide sequence ID" value="NZ_JAFREL020000001.1"/>
</dbReference>
<comment type="caution">
    <text evidence="1">The sequence shown here is derived from an EMBL/GenBank/DDBJ whole genome shotgun (WGS) entry which is preliminary data.</text>
</comment>
<evidence type="ECO:0000313" key="2">
    <source>
        <dbReference type="Proteomes" id="UP000664357"/>
    </source>
</evidence>
<organism evidence="1 2">
    <name type="scientific">Candidatus Enterococcus ferrettii</name>
    <dbReference type="NCBI Taxonomy" id="2815324"/>
    <lineage>
        <taxon>Bacteria</taxon>
        <taxon>Bacillati</taxon>
        <taxon>Bacillota</taxon>
        <taxon>Bacilli</taxon>
        <taxon>Lactobacillales</taxon>
        <taxon>Enterococcaceae</taxon>
        <taxon>Enterococcus</taxon>
    </lineage>
</organism>
<evidence type="ECO:0000313" key="1">
    <source>
        <dbReference type="EMBL" id="MEO1770222.1"/>
    </source>
</evidence>